<proteinExistence type="predicted"/>
<gene>
    <name evidence="1" type="ORF">JTE90_019431</name>
</gene>
<dbReference type="AlphaFoldDB" id="A0AAV6TV62"/>
<comment type="caution">
    <text evidence="1">The sequence shown here is derived from an EMBL/GenBank/DDBJ whole genome shotgun (WGS) entry which is preliminary data.</text>
</comment>
<accession>A0AAV6TV62</accession>
<evidence type="ECO:0000313" key="1">
    <source>
        <dbReference type="EMBL" id="KAG8175619.1"/>
    </source>
</evidence>
<name>A0AAV6TV62_9ARAC</name>
<reference evidence="1 2" key="1">
    <citation type="journal article" date="2022" name="Nat. Ecol. Evol.">
        <title>A masculinizing supergene underlies an exaggerated male reproductive morph in a spider.</title>
        <authorList>
            <person name="Hendrickx F."/>
            <person name="De Corte Z."/>
            <person name="Sonet G."/>
            <person name="Van Belleghem S.M."/>
            <person name="Kostlbacher S."/>
            <person name="Vangestel C."/>
        </authorList>
    </citation>
    <scope>NUCLEOTIDE SEQUENCE [LARGE SCALE GENOMIC DNA]</scope>
    <source>
        <strain evidence="1">W744_W776</strain>
    </source>
</reference>
<sequence length="70" mass="8329">MELFKNILVKYMVENTVSKLSDKLLLELDLEDFKTYRELKDLEVGVDTQRALCFVRNRCKERRESLFALA</sequence>
<evidence type="ECO:0000313" key="2">
    <source>
        <dbReference type="Proteomes" id="UP000827092"/>
    </source>
</evidence>
<dbReference type="Proteomes" id="UP000827092">
    <property type="component" value="Unassembled WGS sequence"/>
</dbReference>
<protein>
    <submittedName>
        <fullName evidence="1">Uncharacterized protein</fullName>
    </submittedName>
</protein>
<organism evidence="1 2">
    <name type="scientific">Oedothorax gibbosus</name>
    <dbReference type="NCBI Taxonomy" id="931172"/>
    <lineage>
        <taxon>Eukaryota</taxon>
        <taxon>Metazoa</taxon>
        <taxon>Ecdysozoa</taxon>
        <taxon>Arthropoda</taxon>
        <taxon>Chelicerata</taxon>
        <taxon>Arachnida</taxon>
        <taxon>Araneae</taxon>
        <taxon>Araneomorphae</taxon>
        <taxon>Entelegynae</taxon>
        <taxon>Araneoidea</taxon>
        <taxon>Linyphiidae</taxon>
        <taxon>Erigoninae</taxon>
        <taxon>Oedothorax</taxon>
    </lineage>
</organism>
<dbReference type="EMBL" id="JAFNEN010000980">
    <property type="protein sequence ID" value="KAG8175619.1"/>
    <property type="molecule type" value="Genomic_DNA"/>
</dbReference>
<keyword evidence="2" id="KW-1185">Reference proteome</keyword>